<comment type="caution">
    <text evidence="6">The sequence shown here is derived from an EMBL/GenBank/DDBJ whole genome shotgun (WGS) entry which is preliminary data.</text>
</comment>
<evidence type="ECO:0000256" key="1">
    <source>
        <dbReference type="ARBA" id="ARBA00001947"/>
    </source>
</evidence>
<dbReference type="GO" id="GO:0016491">
    <property type="term" value="F:oxidoreductase activity"/>
    <property type="evidence" value="ECO:0007669"/>
    <property type="project" value="UniProtKB-KW"/>
</dbReference>
<dbReference type="PANTHER" id="PTHR43350:SF19">
    <property type="entry name" value="D-GULOSIDE 3-DEHYDROGENASE"/>
    <property type="match status" value="1"/>
</dbReference>
<dbReference type="GO" id="GO:0046872">
    <property type="term" value="F:metal ion binding"/>
    <property type="evidence" value="ECO:0007669"/>
    <property type="project" value="UniProtKB-KW"/>
</dbReference>
<keyword evidence="5" id="KW-0560">Oxidoreductase</keyword>
<dbReference type="Gene3D" id="3.90.180.10">
    <property type="entry name" value="Medium-chain alcohol dehydrogenases, catalytic domain"/>
    <property type="match status" value="1"/>
</dbReference>
<proteinExistence type="inferred from homology"/>
<sequence>MTEIARAFWIVAPGRGEIREEALPRPKKREVAVRTLHSGISRGTESLVFNGRVPESEHERMRAPFQQGDFPAPVKYGYCAVGRVEAGEEGLVGHSVFCLHPHQDRFVVPADAVLPLPDAVPADRAVLAANMETALNGVWDARVGPGDRVTVVGAGVVGALVAWLVGRVPGTEVTLVDVAPGRQALAEALGVAFAAPEGAAGEQDVVVHASGTEAGLVTALGLAGNQARVVEMSWYGDRRPAVPLGEAFHSRRLSLVGSQVGQLPPDRQPRWDHRRRLSLALRLLADPGLDALISGTSEFEHLPEDMPGLLAGAGEVLCHRVDYD</sequence>
<dbReference type="Gene3D" id="3.40.50.720">
    <property type="entry name" value="NAD(P)-binding Rossmann-like Domain"/>
    <property type="match status" value="1"/>
</dbReference>
<keyword evidence="4" id="KW-0862">Zinc</keyword>
<reference evidence="6 7" key="1">
    <citation type="submission" date="2018-08" db="EMBL/GenBank/DDBJ databases">
        <title>Wenzhouxiangella salilacus sp. nov., a novel bacterium isolated from a saline lake in Xinjiang Province, China.</title>
        <authorList>
            <person name="Han S."/>
        </authorList>
    </citation>
    <scope>NUCLEOTIDE SEQUENCE [LARGE SCALE GENOMIC DNA]</scope>
    <source>
        <strain evidence="6 7">XDB06</strain>
    </source>
</reference>
<keyword evidence="7" id="KW-1185">Reference proteome</keyword>
<organism evidence="6 7">
    <name type="scientific">Wenzhouxiangella sediminis</name>
    <dbReference type="NCBI Taxonomy" id="1792836"/>
    <lineage>
        <taxon>Bacteria</taxon>
        <taxon>Pseudomonadati</taxon>
        <taxon>Pseudomonadota</taxon>
        <taxon>Gammaproteobacteria</taxon>
        <taxon>Chromatiales</taxon>
        <taxon>Wenzhouxiangellaceae</taxon>
        <taxon>Wenzhouxiangella</taxon>
    </lineage>
</organism>
<comment type="similarity">
    <text evidence="2">Belongs to the zinc-containing alcohol dehydrogenase family.</text>
</comment>
<evidence type="ECO:0000256" key="5">
    <source>
        <dbReference type="ARBA" id="ARBA00023002"/>
    </source>
</evidence>
<keyword evidence="3" id="KW-0479">Metal-binding</keyword>
<evidence type="ECO:0000313" key="7">
    <source>
        <dbReference type="Proteomes" id="UP000260351"/>
    </source>
</evidence>
<dbReference type="SUPFAM" id="SSF50129">
    <property type="entry name" value="GroES-like"/>
    <property type="match status" value="1"/>
</dbReference>
<evidence type="ECO:0000256" key="2">
    <source>
        <dbReference type="ARBA" id="ARBA00008072"/>
    </source>
</evidence>
<dbReference type="SUPFAM" id="SSF51735">
    <property type="entry name" value="NAD(P)-binding Rossmann-fold domains"/>
    <property type="match status" value="1"/>
</dbReference>
<accession>A0A3E1K6D6</accession>
<dbReference type="OrthoDB" id="9781588at2"/>
<evidence type="ECO:0000256" key="4">
    <source>
        <dbReference type="ARBA" id="ARBA00022833"/>
    </source>
</evidence>
<dbReference type="PANTHER" id="PTHR43350">
    <property type="entry name" value="NAD-DEPENDENT ALCOHOL DEHYDROGENASE"/>
    <property type="match status" value="1"/>
</dbReference>
<dbReference type="InterPro" id="IPR036291">
    <property type="entry name" value="NAD(P)-bd_dom_sf"/>
</dbReference>
<dbReference type="InterPro" id="IPR011032">
    <property type="entry name" value="GroES-like_sf"/>
</dbReference>
<evidence type="ECO:0000313" key="6">
    <source>
        <dbReference type="EMBL" id="RFF29520.1"/>
    </source>
</evidence>
<gene>
    <name evidence="6" type="ORF">DZC52_12840</name>
</gene>
<dbReference type="EMBL" id="QUZK01000046">
    <property type="protein sequence ID" value="RFF29520.1"/>
    <property type="molecule type" value="Genomic_DNA"/>
</dbReference>
<dbReference type="RefSeq" id="WP_116651546.1">
    <property type="nucleotide sequence ID" value="NZ_QUZK01000046.1"/>
</dbReference>
<protein>
    <submittedName>
        <fullName evidence="6">Dehydrogenase</fullName>
    </submittedName>
</protein>
<evidence type="ECO:0000256" key="3">
    <source>
        <dbReference type="ARBA" id="ARBA00022723"/>
    </source>
</evidence>
<dbReference type="CDD" id="cd08255">
    <property type="entry name" value="2-desacetyl-2-hydroxyethyl_bacteriochlorophyllide_like"/>
    <property type="match status" value="1"/>
</dbReference>
<comment type="cofactor">
    <cofactor evidence="1">
        <name>Zn(2+)</name>
        <dbReference type="ChEBI" id="CHEBI:29105"/>
    </cofactor>
</comment>
<dbReference type="AlphaFoldDB" id="A0A3E1K6D6"/>
<dbReference type="Proteomes" id="UP000260351">
    <property type="component" value="Unassembled WGS sequence"/>
</dbReference>
<name>A0A3E1K6D6_9GAMM</name>